<dbReference type="PANTHER" id="PTHR43080">
    <property type="entry name" value="CBS DOMAIN-CONTAINING PROTEIN CBSX3, MITOCHONDRIAL"/>
    <property type="match status" value="1"/>
</dbReference>
<dbReference type="Gene3D" id="3.10.580.10">
    <property type="entry name" value="CBS-domain"/>
    <property type="match status" value="1"/>
</dbReference>
<dbReference type="OrthoDB" id="9802114at2"/>
<dbReference type="Pfam" id="PF22629">
    <property type="entry name" value="ACT_AHAS_ss"/>
    <property type="match status" value="1"/>
</dbReference>
<dbReference type="InterPro" id="IPR045865">
    <property type="entry name" value="ACT-like_dom_sf"/>
</dbReference>
<evidence type="ECO:0000259" key="3">
    <source>
        <dbReference type="PROSITE" id="PS51371"/>
    </source>
</evidence>
<dbReference type="AlphaFoldDB" id="A0A1B1YCB6"/>
<feature type="domain" description="CBS" evidence="3">
    <location>
        <begin position="81"/>
        <end position="138"/>
    </location>
</feature>
<dbReference type="PROSITE" id="PS51371">
    <property type="entry name" value="CBS"/>
    <property type="match status" value="2"/>
</dbReference>
<dbReference type="EMBL" id="CP014672">
    <property type="protein sequence ID" value="ANW98397.1"/>
    <property type="molecule type" value="Genomic_DNA"/>
</dbReference>
<feature type="domain" description="ACT" evidence="4">
    <location>
        <begin position="142"/>
        <end position="213"/>
    </location>
</feature>
<dbReference type="CDD" id="cd04584">
    <property type="entry name" value="CBS_pair_AcuB_like"/>
    <property type="match status" value="1"/>
</dbReference>
<dbReference type="Gene3D" id="3.30.70.260">
    <property type="match status" value="1"/>
</dbReference>
<evidence type="ECO:0000256" key="2">
    <source>
        <dbReference type="PROSITE-ProRule" id="PRU00703"/>
    </source>
</evidence>
<keyword evidence="1 2" id="KW-0129">CBS domain</keyword>
<evidence type="ECO:0000313" key="5">
    <source>
        <dbReference type="EMBL" id="ANW98397.1"/>
    </source>
</evidence>
<protein>
    <submittedName>
        <fullName evidence="5">Transcriptional regulator</fullName>
    </submittedName>
</protein>
<dbReference type="Proteomes" id="UP000092971">
    <property type="component" value="Chromosome"/>
</dbReference>
<dbReference type="PANTHER" id="PTHR43080:SF2">
    <property type="entry name" value="CBS DOMAIN-CONTAINING PROTEIN"/>
    <property type="match status" value="1"/>
</dbReference>
<evidence type="ECO:0000313" key="6">
    <source>
        <dbReference type="Proteomes" id="UP000092971"/>
    </source>
</evidence>
<dbReference type="SUPFAM" id="SSF55021">
    <property type="entry name" value="ACT-like"/>
    <property type="match status" value="1"/>
</dbReference>
<dbReference type="SUPFAM" id="SSF54631">
    <property type="entry name" value="CBS-domain pair"/>
    <property type="match status" value="1"/>
</dbReference>
<dbReference type="RefSeq" id="WP_015358686.1">
    <property type="nucleotide sequence ID" value="NZ_CP014672.1"/>
</dbReference>
<dbReference type="InterPro" id="IPR000644">
    <property type="entry name" value="CBS_dom"/>
</dbReference>
<proteinExistence type="predicted"/>
<accession>A0A1B1YCB6</accession>
<evidence type="ECO:0000256" key="1">
    <source>
        <dbReference type="ARBA" id="ARBA00023122"/>
    </source>
</evidence>
<dbReference type="SMART" id="SM00116">
    <property type="entry name" value="CBS"/>
    <property type="match status" value="2"/>
</dbReference>
<feature type="domain" description="CBS" evidence="3">
    <location>
        <begin position="7"/>
        <end position="62"/>
    </location>
</feature>
<dbReference type="InterPro" id="IPR054480">
    <property type="entry name" value="AHAS_small-like_ACT"/>
</dbReference>
<dbReference type="InterPro" id="IPR002912">
    <property type="entry name" value="ACT_dom"/>
</dbReference>
<organism evidence="5 6">
    <name type="scientific">Thermoclostridium stercorarium subsp. thermolacticum DSM 2910</name>
    <dbReference type="NCBI Taxonomy" id="1121336"/>
    <lineage>
        <taxon>Bacteria</taxon>
        <taxon>Bacillati</taxon>
        <taxon>Bacillota</taxon>
        <taxon>Clostridia</taxon>
        <taxon>Eubacteriales</taxon>
        <taxon>Oscillospiraceae</taxon>
        <taxon>Thermoclostridium</taxon>
    </lineage>
</organism>
<dbReference type="InterPro" id="IPR051257">
    <property type="entry name" value="Diverse_CBS-Domain"/>
</dbReference>
<dbReference type="PROSITE" id="PS51671">
    <property type="entry name" value="ACT"/>
    <property type="match status" value="1"/>
</dbReference>
<name>A0A1B1YCB6_THEST</name>
<reference evidence="5 6" key="1">
    <citation type="submission" date="2016-02" db="EMBL/GenBank/DDBJ databases">
        <title>Comparison of Clostridium stercorarium subspecies using comparative genomics and transcriptomics.</title>
        <authorList>
            <person name="Schellenberg J."/>
            <person name="Thallinger G."/>
            <person name="Levin D.B."/>
            <person name="Zhang X."/>
            <person name="Alvare G."/>
            <person name="Fristensky B."/>
            <person name="Sparling R."/>
        </authorList>
    </citation>
    <scope>NUCLEOTIDE SEQUENCE [LARGE SCALE GENOMIC DNA]</scope>
    <source>
        <strain evidence="5 6">DSM 2910</strain>
    </source>
</reference>
<dbReference type="Pfam" id="PF00571">
    <property type="entry name" value="CBS"/>
    <property type="match status" value="2"/>
</dbReference>
<dbReference type="InterPro" id="IPR046342">
    <property type="entry name" value="CBS_dom_sf"/>
</dbReference>
<evidence type="ECO:0000259" key="4">
    <source>
        <dbReference type="PROSITE" id="PS51671"/>
    </source>
</evidence>
<gene>
    <name evidence="5" type="ORF">CSTERTH_04740</name>
</gene>
<sequence>MFVKDKMTTNIITISPDATIPDAHEIMTKNNIRRLPVVKDGKLVGVVSNLDITRATPSPATSLSINELTYILAKTKISKVMTKNPITISPNALLEEAAILMRDNGVSFLPVVDSGKLVGIITESDIFDSFIELLGFREKGTRLTIEVNDEPGIMSHLAGIFAIHGANITNVAVYRGSEGKSAIVIGISSYDTEKIEKEIESHGYKIIYKLQNR</sequence>